<name>A0AA36E6Y2_LACSI</name>
<proteinExistence type="predicted"/>
<feature type="compositionally biased region" description="Polar residues" evidence="1">
    <location>
        <begin position="76"/>
        <end position="89"/>
    </location>
</feature>
<protein>
    <recommendedName>
        <fullName evidence="2">Ribonuclease H1 N-terminal domain-containing protein</fullName>
    </recommendedName>
</protein>
<evidence type="ECO:0000259" key="2">
    <source>
        <dbReference type="Pfam" id="PF01693"/>
    </source>
</evidence>
<dbReference type="Pfam" id="PF01693">
    <property type="entry name" value="Cauli_VI"/>
    <property type="match status" value="1"/>
</dbReference>
<keyword evidence="4" id="KW-1185">Reference proteome</keyword>
<reference evidence="3" key="1">
    <citation type="submission" date="2023-04" db="EMBL/GenBank/DDBJ databases">
        <authorList>
            <person name="Vijverberg K."/>
            <person name="Xiong W."/>
            <person name="Schranz E."/>
        </authorList>
    </citation>
    <scope>NUCLEOTIDE SEQUENCE</scope>
</reference>
<gene>
    <name evidence="3" type="ORF">LSALG_LOCUS24141</name>
</gene>
<feature type="region of interest" description="Disordered" evidence="1">
    <location>
        <begin position="36"/>
        <end position="92"/>
    </location>
</feature>
<dbReference type="Proteomes" id="UP001177003">
    <property type="component" value="Chromosome 5"/>
</dbReference>
<feature type="compositionally biased region" description="Low complexity" evidence="1">
    <location>
        <begin position="40"/>
        <end position="50"/>
    </location>
</feature>
<organism evidence="3 4">
    <name type="scientific">Lactuca saligna</name>
    <name type="common">Willowleaf lettuce</name>
    <dbReference type="NCBI Taxonomy" id="75948"/>
    <lineage>
        <taxon>Eukaryota</taxon>
        <taxon>Viridiplantae</taxon>
        <taxon>Streptophyta</taxon>
        <taxon>Embryophyta</taxon>
        <taxon>Tracheophyta</taxon>
        <taxon>Spermatophyta</taxon>
        <taxon>Magnoliopsida</taxon>
        <taxon>eudicotyledons</taxon>
        <taxon>Gunneridae</taxon>
        <taxon>Pentapetalae</taxon>
        <taxon>asterids</taxon>
        <taxon>campanulids</taxon>
        <taxon>Asterales</taxon>
        <taxon>Asteraceae</taxon>
        <taxon>Cichorioideae</taxon>
        <taxon>Cichorieae</taxon>
        <taxon>Lactucinae</taxon>
        <taxon>Lactuca</taxon>
    </lineage>
</organism>
<evidence type="ECO:0000313" key="4">
    <source>
        <dbReference type="Proteomes" id="UP001177003"/>
    </source>
</evidence>
<dbReference type="EMBL" id="OX465081">
    <property type="protein sequence ID" value="CAI9284623.1"/>
    <property type="molecule type" value="Genomic_DNA"/>
</dbReference>
<dbReference type="AlphaFoldDB" id="A0AA36E6Y2"/>
<accession>A0AA36E6Y2</accession>
<dbReference type="InterPro" id="IPR011320">
    <property type="entry name" value="RNase_H1_N"/>
</dbReference>
<feature type="domain" description="Ribonuclease H1 N-terminal" evidence="2">
    <location>
        <begin position="158"/>
        <end position="198"/>
    </location>
</feature>
<dbReference type="InterPro" id="IPR009027">
    <property type="entry name" value="Ribosomal_bL9/RNase_H1_N"/>
</dbReference>
<evidence type="ECO:0000313" key="3">
    <source>
        <dbReference type="EMBL" id="CAI9284623.1"/>
    </source>
</evidence>
<dbReference type="SUPFAM" id="SSF55658">
    <property type="entry name" value="L9 N-domain-like"/>
    <property type="match status" value="1"/>
</dbReference>
<evidence type="ECO:0000256" key="1">
    <source>
        <dbReference type="SAM" id="MobiDB-lite"/>
    </source>
</evidence>
<sequence>MEKEQELMLKKALLEQELEFFRIQLKLVRLFMSEQKKKLSSPSSPMSQEENVSVQKNIEQKEFNVSAPLKRKETSSPEQTTPGKDSTNPLKVLELPKIQTRVQTPITLATRLDFSLRPNGGIQIPKTEGSSSGLGTPEKGIPIPEKWLQIPNKNSKPYYIVFNRLNAVIFEDWNITKKATKGIKNIKNKKFKNFLEAKIDADQYTRSERCLDLHLITAAETLRPNTFKLALNSTKSSKTVLGSLPRKTPKNTEEVTPDLPLEILIKDFEYCYSFSADDKIFVVGYDANEKTLIYSKYSKEISPADEQLFLGFQNSLLKPDLIGEHVEDICKTLHKSTKRYNCQCLTIKVASTTENINVKAIIKEDSSTSSR</sequence>